<dbReference type="SUPFAM" id="SSF49401">
    <property type="entry name" value="Bacterial adhesins"/>
    <property type="match status" value="1"/>
</dbReference>
<reference evidence="3 4" key="1">
    <citation type="submission" date="2020-11" db="EMBL/GenBank/DDBJ databases">
        <title>Taxonomic investigation of Rahnella spp.</title>
        <authorList>
            <person name="Lee S.D."/>
        </authorList>
    </citation>
    <scope>NUCLEOTIDE SEQUENCE [LARGE SCALE GENOMIC DNA]</scope>
    <source>
        <strain evidence="3 4">SAP-10</strain>
    </source>
</reference>
<dbReference type="Gene3D" id="2.60.40.1090">
    <property type="entry name" value="Fimbrial-type adhesion domain"/>
    <property type="match status" value="1"/>
</dbReference>
<feature type="signal peptide" evidence="1">
    <location>
        <begin position="1"/>
        <end position="23"/>
    </location>
</feature>
<evidence type="ECO:0000313" key="4">
    <source>
        <dbReference type="Proteomes" id="UP000600307"/>
    </source>
</evidence>
<sequence>MSVNRPFSVCIVLTLLLSASASAYDVLVSVTGTIIGNTCVVSADSDEVNVPLGTIGTRQFLAAGDVSNIKTPFSLNLEDCGPTFTGAKVRFTGTPDATNTQLLKVDDGGATGVAVQLLDSNSKEIPLDTQTQAYGTAGADTVEMKFYARLMATGETVIPGDVSAIATWLVEYQ</sequence>
<dbReference type="EMBL" id="JADOBH010000002">
    <property type="protein sequence ID" value="MBF7956846.1"/>
    <property type="molecule type" value="Genomic_DNA"/>
</dbReference>
<gene>
    <name evidence="3" type="ORF">IV431_14905</name>
</gene>
<evidence type="ECO:0000313" key="3">
    <source>
        <dbReference type="EMBL" id="MBF7956846.1"/>
    </source>
</evidence>
<keyword evidence="1" id="KW-0732">Signal</keyword>
<dbReference type="PANTHER" id="PTHR33420">
    <property type="entry name" value="FIMBRIAL SUBUNIT ELFA-RELATED"/>
    <property type="match status" value="1"/>
</dbReference>
<feature type="domain" description="Fimbrial-type adhesion" evidence="2">
    <location>
        <begin position="29"/>
        <end position="173"/>
    </location>
</feature>
<evidence type="ECO:0000259" key="2">
    <source>
        <dbReference type="Pfam" id="PF00419"/>
    </source>
</evidence>
<dbReference type="Proteomes" id="UP000600307">
    <property type="component" value="Unassembled WGS sequence"/>
</dbReference>
<dbReference type="InterPro" id="IPR008966">
    <property type="entry name" value="Adhesion_dom_sf"/>
</dbReference>
<evidence type="ECO:0000256" key="1">
    <source>
        <dbReference type="SAM" id="SignalP"/>
    </source>
</evidence>
<name>A0ABS0DSK2_9GAMM</name>
<organism evidence="3 4">
    <name type="scientific">Rahnella victoriana</name>
    <dbReference type="NCBI Taxonomy" id="1510570"/>
    <lineage>
        <taxon>Bacteria</taxon>
        <taxon>Pseudomonadati</taxon>
        <taxon>Pseudomonadota</taxon>
        <taxon>Gammaproteobacteria</taxon>
        <taxon>Enterobacterales</taxon>
        <taxon>Yersiniaceae</taxon>
        <taxon>Rahnella</taxon>
    </lineage>
</organism>
<dbReference type="Pfam" id="PF00419">
    <property type="entry name" value="Fimbrial"/>
    <property type="match status" value="1"/>
</dbReference>
<dbReference type="RefSeq" id="WP_119822712.1">
    <property type="nucleotide sequence ID" value="NZ_JADOBH010000002.1"/>
</dbReference>
<comment type="caution">
    <text evidence="3">The sequence shown here is derived from an EMBL/GenBank/DDBJ whole genome shotgun (WGS) entry which is preliminary data.</text>
</comment>
<proteinExistence type="predicted"/>
<dbReference type="InterPro" id="IPR036937">
    <property type="entry name" value="Adhesion_dom_fimbrial_sf"/>
</dbReference>
<accession>A0ABS0DSK2</accession>
<feature type="chain" id="PRO_5045047479" evidence="1">
    <location>
        <begin position="24"/>
        <end position="173"/>
    </location>
</feature>
<dbReference type="PANTHER" id="PTHR33420:SF25">
    <property type="entry name" value="PROTEIN FIMF"/>
    <property type="match status" value="1"/>
</dbReference>
<dbReference type="InterPro" id="IPR000259">
    <property type="entry name" value="Adhesion_dom_fimbrial"/>
</dbReference>
<keyword evidence="4" id="KW-1185">Reference proteome</keyword>
<protein>
    <submittedName>
        <fullName evidence="3">Fimbrial protein</fullName>
    </submittedName>
</protein>
<dbReference type="InterPro" id="IPR050263">
    <property type="entry name" value="Bact_Fimbrial_Adh_Pro"/>
</dbReference>